<comment type="caution">
    <text evidence="3">The sequence shown here is derived from an EMBL/GenBank/DDBJ whole genome shotgun (WGS) entry which is preliminary data.</text>
</comment>
<dbReference type="InterPro" id="IPR041948">
    <property type="entry name" value="Rnl1/2_C_sf"/>
</dbReference>
<evidence type="ECO:0000259" key="2">
    <source>
        <dbReference type="Pfam" id="PF18043"/>
    </source>
</evidence>
<reference evidence="3 4" key="1">
    <citation type="submission" date="2023-09" db="EMBL/GenBank/DDBJ databases">
        <title>Streptomyces sp. nov.: A antagonism against Alternaria gaisen Producing Streptochlin, Isolated from Tamarix root soil.</title>
        <authorList>
            <person name="Chen Y."/>
        </authorList>
    </citation>
    <scope>NUCLEOTIDE SEQUENCE [LARGE SCALE GENOMIC DNA]</scope>
    <source>
        <strain evidence="3 4">TRM76323</strain>
    </source>
</reference>
<evidence type="ECO:0000259" key="1">
    <source>
        <dbReference type="Pfam" id="PF09414"/>
    </source>
</evidence>
<dbReference type="Gene3D" id="3.30.1490.70">
    <property type="match status" value="1"/>
</dbReference>
<organism evidence="3 4">
    <name type="scientific">Streptomyces tamarix</name>
    <dbReference type="NCBI Taxonomy" id="3078565"/>
    <lineage>
        <taxon>Bacteria</taxon>
        <taxon>Bacillati</taxon>
        <taxon>Actinomycetota</taxon>
        <taxon>Actinomycetes</taxon>
        <taxon>Kitasatosporales</taxon>
        <taxon>Streptomycetaceae</taxon>
        <taxon>Streptomyces</taxon>
    </lineage>
</organism>
<dbReference type="SUPFAM" id="SSF56091">
    <property type="entry name" value="DNA ligase/mRNA capping enzyme, catalytic domain"/>
    <property type="match status" value="1"/>
</dbReference>
<dbReference type="Gene3D" id="1.10.10.1810">
    <property type="entry name" value="RNA ligase"/>
    <property type="match status" value="1"/>
</dbReference>
<proteinExistence type="predicted"/>
<dbReference type="Proteomes" id="UP001250181">
    <property type="component" value="Unassembled WGS sequence"/>
</dbReference>
<dbReference type="InterPro" id="IPR040609">
    <property type="entry name" value="Rnl2_C"/>
</dbReference>
<dbReference type="Gene3D" id="3.30.470.30">
    <property type="entry name" value="DNA ligase/mRNA capping enzyme"/>
    <property type="match status" value="1"/>
</dbReference>
<dbReference type="InterPro" id="IPR021122">
    <property type="entry name" value="RNA_ligase_dom_REL/Rnl2"/>
</dbReference>
<protein>
    <submittedName>
        <fullName evidence="3">RNA ligase family protein</fullName>
    </submittedName>
</protein>
<dbReference type="GO" id="GO:0016874">
    <property type="term" value="F:ligase activity"/>
    <property type="evidence" value="ECO:0007669"/>
    <property type="project" value="UniProtKB-KW"/>
</dbReference>
<keyword evidence="3" id="KW-0436">Ligase</keyword>
<sequence length="381" mass="44492">MNLTPKQYKKFLSIINPDTTSEEYKNKVKELAKSFHEARENNNLANKIKHDKLGKRLFKKYPSLTNHYKVPKDRYLRNFLQEGTPLGSTLFYATEKVDGTNISVNIDTNTGKYIFAGRNRFLDENDSEKLYLDLPKILTDEVVNEMIDKLKQLGFDNDVVHIYGELYGFKIQKQNYNISENHERSVVLYDILVNQGANEYLHLNLHDLLMVVPQELLPHLIDSGLQTLSKWLENEPYEESFYGGINEGFVFKPAKRHVYYENKQSYLGVKYKTDKYLEVKKVKAPKKSQYEVNNPELVSDIERYITVNRVMNLVSHGGITLEFKNFGALVKELAEDVYKEYIRDESESEIMKKYTFDDIHEATFKTLNKQMSTTVREAIQS</sequence>
<dbReference type="Pfam" id="PF18043">
    <property type="entry name" value="T4_Rnl2_C"/>
    <property type="match status" value="1"/>
</dbReference>
<name>A0ABU3QKY9_9ACTN</name>
<evidence type="ECO:0000313" key="4">
    <source>
        <dbReference type="Proteomes" id="UP001250181"/>
    </source>
</evidence>
<gene>
    <name evidence="3" type="ORF">RND61_15410</name>
</gene>
<dbReference type="Pfam" id="PF09414">
    <property type="entry name" value="RNA_ligase"/>
    <property type="match status" value="1"/>
</dbReference>
<evidence type="ECO:0000313" key="3">
    <source>
        <dbReference type="EMBL" id="MDT9683436.1"/>
    </source>
</evidence>
<dbReference type="RefSeq" id="WP_315878510.1">
    <property type="nucleotide sequence ID" value="NZ_JAWCTQ010000016.1"/>
</dbReference>
<keyword evidence="4" id="KW-1185">Reference proteome</keyword>
<dbReference type="EMBL" id="JAWCTQ010000016">
    <property type="protein sequence ID" value="MDT9683436.1"/>
    <property type="molecule type" value="Genomic_DNA"/>
</dbReference>
<feature type="domain" description="RNA ligase 2 C-terminal" evidence="2">
    <location>
        <begin position="295"/>
        <end position="371"/>
    </location>
</feature>
<accession>A0ABU3QKY9</accession>
<feature type="domain" description="RNA ligase" evidence="1">
    <location>
        <begin position="91"/>
        <end position="261"/>
    </location>
</feature>